<name>A0A3R6V5J8_9STRA</name>
<comment type="caution">
    <text evidence="1">The sequence shown here is derived from an EMBL/GenBank/DDBJ whole genome shotgun (WGS) entry which is preliminary data.</text>
</comment>
<reference evidence="1 2" key="1">
    <citation type="submission" date="2018-08" db="EMBL/GenBank/DDBJ databases">
        <title>Aphanomyces genome sequencing and annotation.</title>
        <authorList>
            <person name="Minardi D."/>
            <person name="Oidtmann B."/>
            <person name="Van Der Giezen M."/>
            <person name="Studholme D.J."/>
        </authorList>
    </citation>
    <scope>NUCLEOTIDE SEQUENCE [LARGE SCALE GENOMIC DNA]</scope>
    <source>
        <strain evidence="1 2">NJM0002</strain>
    </source>
</reference>
<dbReference type="Proteomes" id="UP000285060">
    <property type="component" value="Unassembled WGS sequence"/>
</dbReference>
<keyword evidence="2" id="KW-1185">Reference proteome</keyword>
<dbReference type="VEuPathDB" id="FungiDB:H310_14737"/>
<dbReference type="AlphaFoldDB" id="A0A3R6V5J8"/>
<sequence length="158" mass="17326">MQAMIPALAATAVSASTAFTALHGAERTDLEHRLTKWKTLYGPVAQAIGFAPASLSLTSHTDMELLRFHETTVAVREAAAANPLATFTQFNQSALLSAQKFKQVLVKSFGNETFDAAPLPLSGFHGFNTDNHHDIVFLSHCIICEYIDFCRLHDEPHD</sequence>
<gene>
    <name evidence="1" type="ORF">DYB32_008538</name>
</gene>
<protein>
    <submittedName>
        <fullName evidence="1">Uncharacterized protein</fullName>
    </submittedName>
</protein>
<accession>A0A3R6V5J8</accession>
<evidence type="ECO:0000313" key="2">
    <source>
        <dbReference type="Proteomes" id="UP000285060"/>
    </source>
</evidence>
<organism evidence="1 2">
    <name type="scientific">Aphanomyces invadans</name>
    <dbReference type="NCBI Taxonomy" id="157072"/>
    <lineage>
        <taxon>Eukaryota</taxon>
        <taxon>Sar</taxon>
        <taxon>Stramenopiles</taxon>
        <taxon>Oomycota</taxon>
        <taxon>Saprolegniomycetes</taxon>
        <taxon>Saprolegniales</taxon>
        <taxon>Verrucalvaceae</taxon>
        <taxon>Aphanomyces</taxon>
    </lineage>
</organism>
<dbReference type="EMBL" id="QUSY01001407">
    <property type="protein sequence ID" value="RHY25067.1"/>
    <property type="molecule type" value="Genomic_DNA"/>
</dbReference>
<evidence type="ECO:0000313" key="1">
    <source>
        <dbReference type="EMBL" id="RHY25067.1"/>
    </source>
</evidence>
<proteinExistence type="predicted"/>